<gene>
    <name evidence="2" type="ORF">AVEN_176269_1</name>
</gene>
<comment type="caution">
    <text evidence="2">The sequence shown here is derived from an EMBL/GenBank/DDBJ whole genome shotgun (WGS) entry which is preliminary data.</text>
</comment>
<name>A0A4Y2HLK1_ARAVE</name>
<sequence>MTRTRSELEPLLRTSKPHERLTHDIIFNVHMDHIHDGSSVVSPDTTVSPVHPCIKVQGRYPVYLQSPVFPDLLYTYSPRYPLTPLYDRVVDIFSQPHERLTHDIIFNVHMHHIHDGSSVVSDFNPETNQPQNIPQDHFAPTLD</sequence>
<reference evidence="2 3" key="1">
    <citation type="journal article" date="2019" name="Sci. Rep.">
        <title>Orb-weaving spider Araneus ventricosus genome elucidates the spidroin gene catalogue.</title>
        <authorList>
            <person name="Kono N."/>
            <person name="Nakamura H."/>
            <person name="Ohtoshi R."/>
            <person name="Moran D.A.P."/>
            <person name="Shinohara A."/>
            <person name="Yoshida Y."/>
            <person name="Fujiwara M."/>
            <person name="Mori M."/>
            <person name="Tomita M."/>
            <person name="Arakawa K."/>
        </authorList>
    </citation>
    <scope>NUCLEOTIDE SEQUENCE [LARGE SCALE GENOMIC DNA]</scope>
</reference>
<dbReference type="Proteomes" id="UP000499080">
    <property type="component" value="Unassembled WGS sequence"/>
</dbReference>
<organism evidence="2 3">
    <name type="scientific">Araneus ventricosus</name>
    <name type="common">Orbweaver spider</name>
    <name type="synonym">Epeira ventricosa</name>
    <dbReference type="NCBI Taxonomy" id="182803"/>
    <lineage>
        <taxon>Eukaryota</taxon>
        <taxon>Metazoa</taxon>
        <taxon>Ecdysozoa</taxon>
        <taxon>Arthropoda</taxon>
        <taxon>Chelicerata</taxon>
        <taxon>Arachnida</taxon>
        <taxon>Araneae</taxon>
        <taxon>Araneomorphae</taxon>
        <taxon>Entelegynae</taxon>
        <taxon>Araneoidea</taxon>
        <taxon>Araneidae</taxon>
        <taxon>Araneus</taxon>
    </lineage>
</organism>
<evidence type="ECO:0000313" key="2">
    <source>
        <dbReference type="EMBL" id="GBM66049.1"/>
    </source>
</evidence>
<keyword evidence="3" id="KW-1185">Reference proteome</keyword>
<protein>
    <submittedName>
        <fullName evidence="2">Uncharacterized protein</fullName>
    </submittedName>
</protein>
<accession>A0A4Y2HLK1</accession>
<proteinExistence type="predicted"/>
<evidence type="ECO:0000313" key="3">
    <source>
        <dbReference type="Proteomes" id="UP000499080"/>
    </source>
</evidence>
<evidence type="ECO:0000256" key="1">
    <source>
        <dbReference type="SAM" id="MobiDB-lite"/>
    </source>
</evidence>
<feature type="region of interest" description="Disordered" evidence="1">
    <location>
        <begin position="119"/>
        <end position="143"/>
    </location>
</feature>
<feature type="compositionally biased region" description="Polar residues" evidence="1">
    <location>
        <begin position="119"/>
        <end position="134"/>
    </location>
</feature>
<dbReference type="EMBL" id="BGPR01103330">
    <property type="protein sequence ID" value="GBM66049.1"/>
    <property type="molecule type" value="Genomic_DNA"/>
</dbReference>
<dbReference type="AlphaFoldDB" id="A0A4Y2HLK1"/>